<name>A0A9W9AC29_9AGAR</name>
<dbReference type="EMBL" id="JAOTPV010000008">
    <property type="protein sequence ID" value="KAJ4479338.1"/>
    <property type="molecule type" value="Genomic_DNA"/>
</dbReference>
<dbReference type="PANTHER" id="PTHR37739">
    <property type="entry name" value="KINESIN-LIKE PROTEIN KIN-12D"/>
    <property type="match status" value="1"/>
</dbReference>
<comment type="caution">
    <text evidence="8">The sequence shown here is derived from an EMBL/GenBank/DDBJ whole genome shotgun (WGS) entry which is preliminary data.</text>
</comment>
<keyword evidence="4 6" id="KW-0175">Coiled coil</keyword>
<evidence type="ECO:0000256" key="4">
    <source>
        <dbReference type="ARBA" id="ARBA00023054"/>
    </source>
</evidence>
<feature type="compositionally biased region" description="Polar residues" evidence="7">
    <location>
        <begin position="202"/>
        <end position="223"/>
    </location>
</feature>
<feature type="region of interest" description="Disordered" evidence="7">
    <location>
        <begin position="121"/>
        <end position="150"/>
    </location>
</feature>
<keyword evidence="1" id="KW-0493">Microtubule</keyword>
<dbReference type="Proteomes" id="UP001150266">
    <property type="component" value="Unassembled WGS sequence"/>
</dbReference>
<keyword evidence="3" id="KW-0067">ATP-binding</keyword>
<evidence type="ECO:0000256" key="6">
    <source>
        <dbReference type="SAM" id="Coils"/>
    </source>
</evidence>
<evidence type="ECO:0000313" key="9">
    <source>
        <dbReference type="Proteomes" id="UP001150266"/>
    </source>
</evidence>
<feature type="coiled-coil region" evidence="6">
    <location>
        <begin position="496"/>
        <end position="625"/>
    </location>
</feature>
<reference evidence="8" key="1">
    <citation type="submission" date="2022-08" db="EMBL/GenBank/DDBJ databases">
        <title>A Global Phylogenomic Analysis of the Shiitake Genus Lentinula.</title>
        <authorList>
            <consortium name="DOE Joint Genome Institute"/>
            <person name="Sierra-Patev S."/>
            <person name="Min B."/>
            <person name="Naranjo-Ortiz M."/>
            <person name="Looney B."/>
            <person name="Konkel Z."/>
            <person name="Slot J.C."/>
            <person name="Sakamoto Y."/>
            <person name="Steenwyk J.L."/>
            <person name="Rokas A."/>
            <person name="Carro J."/>
            <person name="Camarero S."/>
            <person name="Ferreira P."/>
            <person name="Molpeceres G."/>
            <person name="Ruiz-Duenas F.J."/>
            <person name="Serrano A."/>
            <person name="Henrissat B."/>
            <person name="Drula E."/>
            <person name="Hughes K.W."/>
            <person name="Mata J.L."/>
            <person name="Ishikawa N.K."/>
            <person name="Vargas-Isla R."/>
            <person name="Ushijima S."/>
            <person name="Smith C.A."/>
            <person name="Ahrendt S."/>
            <person name="Andreopoulos W."/>
            <person name="He G."/>
            <person name="Labutti K."/>
            <person name="Lipzen A."/>
            <person name="Ng V."/>
            <person name="Riley R."/>
            <person name="Sandor L."/>
            <person name="Barry K."/>
            <person name="Martinez A.T."/>
            <person name="Xiao Y."/>
            <person name="Gibbons J.G."/>
            <person name="Terashima K."/>
            <person name="Grigoriev I.V."/>
            <person name="Hibbett D.S."/>
        </authorList>
    </citation>
    <scope>NUCLEOTIDE SEQUENCE</scope>
    <source>
        <strain evidence="8">JLM2183</strain>
    </source>
</reference>
<dbReference type="PANTHER" id="PTHR37739:SF16">
    <property type="entry name" value="KINESIN-LIKE PROTEIN"/>
    <property type="match status" value="1"/>
</dbReference>
<evidence type="ECO:0000256" key="2">
    <source>
        <dbReference type="ARBA" id="ARBA00022741"/>
    </source>
</evidence>
<evidence type="ECO:0000313" key="8">
    <source>
        <dbReference type="EMBL" id="KAJ4479338.1"/>
    </source>
</evidence>
<dbReference type="GO" id="GO:0005524">
    <property type="term" value="F:ATP binding"/>
    <property type="evidence" value="ECO:0007669"/>
    <property type="project" value="UniProtKB-KW"/>
</dbReference>
<keyword evidence="5" id="KW-0505">Motor protein</keyword>
<keyword evidence="9" id="KW-1185">Reference proteome</keyword>
<evidence type="ECO:0000256" key="1">
    <source>
        <dbReference type="ARBA" id="ARBA00022701"/>
    </source>
</evidence>
<evidence type="ECO:0000256" key="3">
    <source>
        <dbReference type="ARBA" id="ARBA00022840"/>
    </source>
</evidence>
<proteinExistence type="predicted"/>
<evidence type="ECO:0000256" key="7">
    <source>
        <dbReference type="SAM" id="MobiDB-lite"/>
    </source>
</evidence>
<keyword evidence="2" id="KW-0547">Nucleotide-binding</keyword>
<dbReference type="GO" id="GO:0005874">
    <property type="term" value="C:microtubule"/>
    <property type="evidence" value="ECO:0007669"/>
    <property type="project" value="UniProtKB-KW"/>
</dbReference>
<dbReference type="OrthoDB" id="3271002at2759"/>
<feature type="region of interest" description="Disordered" evidence="7">
    <location>
        <begin position="172"/>
        <end position="243"/>
    </location>
</feature>
<feature type="compositionally biased region" description="Polar residues" evidence="7">
    <location>
        <begin position="176"/>
        <end position="188"/>
    </location>
</feature>
<feature type="region of interest" description="Disordered" evidence="7">
    <location>
        <begin position="303"/>
        <end position="323"/>
    </location>
</feature>
<gene>
    <name evidence="8" type="ORF">J3R30DRAFT_3883715</name>
</gene>
<dbReference type="AlphaFoldDB" id="A0A9W9AC29"/>
<protein>
    <submittedName>
        <fullName evidence="8">Uncharacterized protein</fullName>
    </submittedName>
</protein>
<dbReference type="Gene3D" id="1.10.287.1490">
    <property type="match status" value="1"/>
</dbReference>
<dbReference type="InterPro" id="IPR044986">
    <property type="entry name" value="KIF15/KIN-12"/>
</dbReference>
<accession>A0A9W9AC29</accession>
<evidence type="ECO:0000256" key="5">
    <source>
        <dbReference type="ARBA" id="ARBA00023175"/>
    </source>
</evidence>
<sequence length="672" mass="74600">MVSRKSKKTSKLTYAERIVCAVHGLQKSHRRGGVHLASIKTQVRKDAEGRRDKLGPQWAAWVTKAVNRLNENGLLLRTGNSFEFSPASKKILKESEQTLPVTGTHGEELLAKHLFRATASTKRPGVSGIDSTPTKKPRATLASTEPVHRSPWLKKKKAELVAEIERLQRERLRSPQVPSCSPSPLTDLNDNEDRTFDIDGQIFSSQGMPGMRSSTPEFSTRPSSPVEPDPLFYPSTPVRPHESLTRKRPLLQVTRTHSGSYIANGRPTPDPPEVADHGIHHDQTIAMDIDPLSDDEFQSLAKTRPSGLATPGPTPARTTSSHESIQTLTFRQMMANDLARLKEENKQLRAVEATQASSIVHLDAQIQSFRTTNAQNEERVNALAAETSTLQAALTRSTERCSFLDLQLSAGTAEIASLQSLLNTKDQQIVDFVRKLQDVNSMLEARTHDLNAAQSATAKLKEDLAAMKSQMDDREVELTSKLMAIEKLMEISSASFQQKIAELDNLHMDLQKAQESTDVYKDKLEALKAAHAVKLGERNTTIDSLRTSLSSVETTAEELRLEIGHSTETCAQLRIEVEETDLDRSRASEELAAARLQSASVRRDLDQALLRIREAEAEMEEMELLRSDDAASITKLRNTIEKIHAAHMEQWAGISQEVTQAAPAPRRPRFSV</sequence>
<organism evidence="8 9">
    <name type="scientific">Lentinula aciculospora</name>
    <dbReference type="NCBI Taxonomy" id="153920"/>
    <lineage>
        <taxon>Eukaryota</taxon>
        <taxon>Fungi</taxon>
        <taxon>Dikarya</taxon>
        <taxon>Basidiomycota</taxon>
        <taxon>Agaricomycotina</taxon>
        <taxon>Agaricomycetes</taxon>
        <taxon>Agaricomycetidae</taxon>
        <taxon>Agaricales</taxon>
        <taxon>Marasmiineae</taxon>
        <taxon>Omphalotaceae</taxon>
        <taxon>Lentinula</taxon>
    </lineage>
</organism>